<dbReference type="OrthoDB" id="6159439at2759"/>
<dbReference type="Gramene" id="TraesCS6B03G0373100.1">
    <property type="protein sequence ID" value="TraesCS6B03G0373100.1.CDS"/>
    <property type="gene ID" value="TraesCS6B03G0373100"/>
</dbReference>
<name>A0A3B6PIP3_WHEAT</name>
<evidence type="ECO:0000256" key="7">
    <source>
        <dbReference type="ARBA" id="ARBA00023242"/>
    </source>
</evidence>
<evidence type="ECO:0000256" key="1">
    <source>
        <dbReference type="ARBA" id="ARBA00004123"/>
    </source>
</evidence>
<dbReference type="PROSITE" id="PS50071">
    <property type="entry name" value="HOMEOBOX_2"/>
    <property type="match status" value="1"/>
</dbReference>
<keyword evidence="7 8" id="KW-0539">Nucleus</keyword>
<comment type="subcellular location">
    <subcellularLocation>
        <location evidence="1 8 9">Nucleus</location>
    </subcellularLocation>
</comment>
<dbReference type="GO" id="GO:0000981">
    <property type="term" value="F:DNA-binding transcription factor activity, RNA polymerase II-specific"/>
    <property type="evidence" value="ECO:0007669"/>
    <property type="project" value="InterPro"/>
</dbReference>
<keyword evidence="13" id="KW-1185">Reference proteome</keyword>
<dbReference type="GO" id="GO:0005634">
    <property type="term" value="C:nucleus"/>
    <property type="evidence" value="ECO:0007669"/>
    <property type="project" value="UniProtKB-SubCell"/>
</dbReference>
<evidence type="ECO:0000256" key="10">
    <source>
        <dbReference type="SAM" id="MobiDB-lite"/>
    </source>
</evidence>
<dbReference type="Pfam" id="PF00046">
    <property type="entry name" value="Homeodomain"/>
    <property type="match status" value="1"/>
</dbReference>
<dbReference type="SMART" id="SM00340">
    <property type="entry name" value="HALZ"/>
    <property type="match status" value="1"/>
</dbReference>
<dbReference type="InterPro" id="IPR017970">
    <property type="entry name" value="Homeobox_CS"/>
</dbReference>
<reference evidence="12" key="2">
    <citation type="submission" date="2018-10" db="UniProtKB">
        <authorList>
            <consortium name="EnsemblPlants"/>
        </authorList>
    </citation>
    <scope>IDENTIFICATION</scope>
</reference>
<sequence length="220" mass="24273">MSSLTTISGGAMEELQEVEELVDTRLSLVIGAASRPPTVLALLPATSPENEAAARRKRKGQENGAGGVAATSRQHNKRAKTVQNSSDVDDDGGDAARDGTRKKLKLTVEQAALLEESFRAHNVLSHGEKHDLARQLGLKPRQVEVWFQNRRARTKLKQTELDCELLRRWCERLSDDNARLRRELAETLSWSPAFLSRLTMANDKAVCSSCSKLTSGRMPA</sequence>
<feature type="DNA-binding region" description="Homeobox" evidence="8">
    <location>
        <begin position="99"/>
        <end position="158"/>
    </location>
</feature>
<evidence type="ECO:0000256" key="8">
    <source>
        <dbReference type="PROSITE-ProRule" id="PRU00108"/>
    </source>
</evidence>
<dbReference type="PROSITE" id="PS00027">
    <property type="entry name" value="HOMEOBOX_1"/>
    <property type="match status" value="1"/>
</dbReference>
<comment type="similarity">
    <text evidence="2">Belongs to the HD-ZIP homeobox family. Class II subfamily.</text>
</comment>
<dbReference type="AlphaFoldDB" id="A0A3B6PIP3"/>
<dbReference type="GO" id="GO:0043565">
    <property type="term" value="F:sequence-specific DNA binding"/>
    <property type="evidence" value="ECO:0007669"/>
    <property type="project" value="InterPro"/>
</dbReference>
<dbReference type="PANTHER" id="PTHR45714">
    <property type="entry name" value="HOMEOBOX-LEUCINE ZIPPER PROTEIN HAT14"/>
    <property type="match status" value="1"/>
</dbReference>
<dbReference type="Proteomes" id="UP000019116">
    <property type="component" value="Chromosome 6B"/>
</dbReference>
<evidence type="ECO:0000313" key="12">
    <source>
        <dbReference type="EnsemblPlants" id="TraesCS6B02G149000.1"/>
    </source>
</evidence>
<evidence type="ECO:0000256" key="3">
    <source>
        <dbReference type="ARBA" id="ARBA00023015"/>
    </source>
</evidence>
<dbReference type="InterPro" id="IPR000047">
    <property type="entry name" value="HTH_motif"/>
</dbReference>
<evidence type="ECO:0000256" key="5">
    <source>
        <dbReference type="ARBA" id="ARBA00023155"/>
    </source>
</evidence>
<evidence type="ECO:0000259" key="11">
    <source>
        <dbReference type="PROSITE" id="PS50071"/>
    </source>
</evidence>
<dbReference type="PANTHER" id="PTHR45714:SF72">
    <property type="entry name" value="HOMEOBOX-LEUCINE ZIPPER PROTEIN HOX26-RELATED"/>
    <property type="match status" value="1"/>
</dbReference>
<dbReference type="SMART" id="SM00389">
    <property type="entry name" value="HOX"/>
    <property type="match status" value="1"/>
</dbReference>
<reference evidence="12" key="1">
    <citation type="submission" date="2018-08" db="EMBL/GenBank/DDBJ databases">
        <authorList>
            <person name="Rossello M."/>
        </authorList>
    </citation>
    <scope>NUCLEOTIDE SEQUENCE [LARGE SCALE GENOMIC DNA]</scope>
    <source>
        <strain evidence="12">cv. Chinese Spring</strain>
    </source>
</reference>
<dbReference type="InterPro" id="IPR009057">
    <property type="entry name" value="Homeodomain-like_sf"/>
</dbReference>
<feature type="region of interest" description="Disordered" evidence="10">
    <location>
        <begin position="41"/>
        <end position="101"/>
    </location>
</feature>
<dbReference type="InterPro" id="IPR001356">
    <property type="entry name" value="HD"/>
</dbReference>
<keyword evidence="3" id="KW-0805">Transcription regulation</keyword>
<dbReference type="InterPro" id="IPR003106">
    <property type="entry name" value="Leu_zip_homeo"/>
</dbReference>
<keyword evidence="5 8" id="KW-0371">Homeobox</keyword>
<proteinExistence type="inferred from homology"/>
<accession>A0A3B6PIP3</accession>
<feature type="domain" description="Homeobox" evidence="11">
    <location>
        <begin position="97"/>
        <end position="157"/>
    </location>
</feature>
<evidence type="ECO:0000256" key="9">
    <source>
        <dbReference type="RuleBase" id="RU000682"/>
    </source>
</evidence>
<dbReference type="Gene3D" id="1.10.10.60">
    <property type="entry name" value="Homeodomain-like"/>
    <property type="match status" value="1"/>
</dbReference>
<organism evidence="12">
    <name type="scientific">Triticum aestivum</name>
    <name type="common">Wheat</name>
    <dbReference type="NCBI Taxonomy" id="4565"/>
    <lineage>
        <taxon>Eukaryota</taxon>
        <taxon>Viridiplantae</taxon>
        <taxon>Streptophyta</taxon>
        <taxon>Embryophyta</taxon>
        <taxon>Tracheophyta</taxon>
        <taxon>Spermatophyta</taxon>
        <taxon>Magnoliopsida</taxon>
        <taxon>Liliopsida</taxon>
        <taxon>Poales</taxon>
        <taxon>Poaceae</taxon>
        <taxon>BOP clade</taxon>
        <taxon>Pooideae</taxon>
        <taxon>Triticodae</taxon>
        <taxon>Triticeae</taxon>
        <taxon>Triticinae</taxon>
        <taxon>Triticum</taxon>
    </lineage>
</organism>
<dbReference type="SMR" id="A0A3B6PIP3"/>
<evidence type="ECO:0000256" key="4">
    <source>
        <dbReference type="ARBA" id="ARBA00023125"/>
    </source>
</evidence>
<dbReference type="InterPro" id="IPR050762">
    <property type="entry name" value="HD-ZIP_Homeobox_LZ_Class_II"/>
</dbReference>
<dbReference type="EnsemblPlants" id="TraesCS6B02G149000.1">
    <property type="protein sequence ID" value="TraesCS6B02G149000.1"/>
    <property type="gene ID" value="TraesCS6B02G149000"/>
</dbReference>
<evidence type="ECO:0000256" key="2">
    <source>
        <dbReference type="ARBA" id="ARBA00006074"/>
    </source>
</evidence>
<keyword evidence="4 8" id="KW-0238">DNA-binding</keyword>
<evidence type="ECO:0000256" key="6">
    <source>
        <dbReference type="ARBA" id="ARBA00023163"/>
    </source>
</evidence>
<dbReference type="PRINTS" id="PR00031">
    <property type="entry name" value="HTHREPRESSR"/>
</dbReference>
<dbReference type="SUPFAM" id="SSF46689">
    <property type="entry name" value="Homeodomain-like"/>
    <property type="match status" value="1"/>
</dbReference>
<gene>
    <name evidence="12" type="primary">LOC123133826</name>
</gene>
<dbReference type="Gramene" id="TraesCS6B02G149000.1">
    <property type="protein sequence ID" value="TraesCS6B02G149000.1"/>
    <property type="gene ID" value="TraesCS6B02G149000"/>
</dbReference>
<evidence type="ECO:0000313" key="13">
    <source>
        <dbReference type="Proteomes" id="UP000019116"/>
    </source>
</evidence>
<dbReference type="GeneID" id="123133826"/>
<keyword evidence="6" id="KW-0804">Transcription</keyword>
<dbReference type="CDD" id="cd00086">
    <property type="entry name" value="homeodomain"/>
    <property type="match status" value="1"/>
</dbReference>
<protein>
    <recommendedName>
        <fullName evidence="11">Homeobox domain-containing protein</fullName>
    </recommendedName>
</protein>
<dbReference type="RefSeq" id="XP_044409164.1">
    <property type="nucleotide sequence ID" value="XM_044553229.1"/>
</dbReference>